<accession>A0A4T0SPD9</accession>
<dbReference type="InterPro" id="IPR045242">
    <property type="entry name" value="Syntaxin"/>
</dbReference>
<dbReference type="PANTHER" id="PTHR19957:SF83">
    <property type="entry name" value="SYNTAXIN-16"/>
    <property type="match status" value="1"/>
</dbReference>
<dbReference type="EMBL" id="SPRH01000055">
    <property type="protein sequence ID" value="TIB96887.1"/>
    <property type="molecule type" value="Genomic_DNA"/>
</dbReference>
<evidence type="ECO:0000256" key="4">
    <source>
        <dbReference type="ARBA" id="ARBA00022692"/>
    </source>
</evidence>
<dbReference type="InterPro" id="IPR010989">
    <property type="entry name" value="SNARE"/>
</dbReference>
<evidence type="ECO:0000256" key="10">
    <source>
        <dbReference type="SAM" id="Phobius"/>
    </source>
</evidence>
<dbReference type="SMART" id="SM00397">
    <property type="entry name" value="t_SNARE"/>
    <property type="match status" value="1"/>
</dbReference>
<dbReference type="GO" id="GO:0000149">
    <property type="term" value="F:SNARE binding"/>
    <property type="evidence" value="ECO:0007669"/>
    <property type="project" value="TreeGrafter"/>
</dbReference>
<comment type="subcellular location">
    <subcellularLocation>
        <location evidence="1">Golgi apparatus membrane</location>
        <topology evidence="1">Single-pass type IV membrane protein</topology>
    </subcellularLocation>
</comment>
<dbReference type="GO" id="GO:0006906">
    <property type="term" value="P:vesicle fusion"/>
    <property type="evidence" value="ECO:0007669"/>
    <property type="project" value="TreeGrafter"/>
</dbReference>
<gene>
    <name evidence="17" type="ORF">E3Q01_03494</name>
    <name evidence="16" type="ORF">E3Q02_03674</name>
    <name evidence="15" type="ORF">E3Q03_03441</name>
    <name evidence="14" type="ORF">E3Q10_03595</name>
    <name evidence="13" type="ORF">E3Q17_03629</name>
    <name evidence="12" type="ORF">E3Q22_03658</name>
</gene>
<evidence type="ECO:0000256" key="8">
    <source>
        <dbReference type="ARBA" id="ARBA00023054"/>
    </source>
</evidence>
<dbReference type="EMBL" id="SPRO01000052">
    <property type="protein sequence ID" value="TIC27728.1"/>
    <property type="molecule type" value="Genomic_DNA"/>
</dbReference>
<dbReference type="Pfam" id="PF05739">
    <property type="entry name" value="SNARE"/>
    <property type="match status" value="1"/>
</dbReference>
<keyword evidence="9 10" id="KW-0472">Membrane</keyword>
<dbReference type="EMBL" id="SPRV01000047">
    <property type="protein sequence ID" value="TIC60115.1"/>
    <property type="molecule type" value="Genomic_DNA"/>
</dbReference>
<comment type="similarity">
    <text evidence="2">Belongs to the syntaxin family.</text>
</comment>
<name>A0A4T0SPD9_9BASI</name>
<dbReference type="CDD" id="cd15845">
    <property type="entry name" value="SNARE_syntaxin16"/>
    <property type="match status" value="1"/>
</dbReference>
<keyword evidence="8" id="KW-0175">Coiled coil</keyword>
<dbReference type="InterPro" id="IPR000727">
    <property type="entry name" value="T_SNARE_dom"/>
</dbReference>
<evidence type="ECO:0000256" key="3">
    <source>
        <dbReference type="ARBA" id="ARBA00022448"/>
    </source>
</evidence>
<proteinExistence type="inferred from homology"/>
<dbReference type="SUPFAM" id="SSF47661">
    <property type="entry name" value="t-snare proteins"/>
    <property type="match status" value="1"/>
</dbReference>
<evidence type="ECO:0000313" key="18">
    <source>
        <dbReference type="Proteomes" id="UP000305362"/>
    </source>
</evidence>
<keyword evidence="4 10" id="KW-0812">Transmembrane</keyword>
<evidence type="ECO:0000313" key="20">
    <source>
        <dbReference type="Proteomes" id="UP000307169"/>
    </source>
</evidence>
<dbReference type="AlphaFoldDB" id="A0A4T0SPD9"/>
<evidence type="ECO:0000313" key="22">
    <source>
        <dbReference type="Proteomes" id="UP000310685"/>
    </source>
</evidence>
<evidence type="ECO:0000313" key="19">
    <source>
        <dbReference type="Proteomes" id="UP000305647"/>
    </source>
</evidence>
<evidence type="ECO:0000313" key="17">
    <source>
        <dbReference type="EMBL" id="TIC63203.1"/>
    </source>
</evidence>
<evidence type="ECO:0000313" key="14">
    <source>
        <dbReference type="EMBL" id="TIC27728.1"/>
    </source>
</evidence>
<evidence type="ECO:0000313" key="16">
    <source>
        <dbReference type="EMBL" id="TIC62072.1"/>
    </source>
</evidence>
<evidence type="ECO:0000313" key="15">
    <source>
        <dbReference type="EMBL" id="TIC60115.1"/>
    </source>
</evidence>
<comment type="caution">
    <text evidence="13">The sequence shown here is derived from an EMBL/GenBank/DDBJ whole genome shotgun (WGS) entry which is preliminary data.</text>
</comment>
<evidence type="ECO:0000256" key="1">
    <source>
        <dbReference type="ARBA" id="ARBA00004409"/>
    </source>
</evidence>
<dbReference type="Proteomes" id="UP000305362">
    <property type="component" value="Unassembled WGS sequence"/>
</dbReference>
<evidence type="ECO:0000313" key="21">
    <source>
        <dbReference type="Proteomes" id="UP000309601"/>
    </source>
</evidence>
<dbReference type="GO" id="GO:0000139">
    <property type="term" value="C:Golgi membrane"/>
    <property type="evidence" value="ECO:0007669"/>
    <property type="project" value="UniProtKB-SubCell"/>
</dbReference>
<dbReference type="Proteomes" id="UP000307169">
    <property type="component" value="Unassembled WGS sequence"/>
</dbReference>
<evidence type="ECO:0000259" key="11">
    <source>
        <dbReference type="PROSITE" id="PS50192"/>
    </source>
</evidence>
<dbReference type="GO" id="GO:0048278">
    <property type="term" value="P:vesicle docking"/>
    <property type="evidence" value="ECO:0007669"/>
    <property type="project" value="TreeGrafter"/>
</dbReference>
<evidence type="ECO:0000256" key="2">
    <source>
        <dbReference type="ARBA" id="ARBA00009063"/>
    </source>
</evidence>
<keyword evidence="7" id="KW-0333">Golgi apparatus</keyword>
<feature type="transmembrane region" description="Helical" evidence="10">
    <location>
        <begin position="275"/>
        <end position="292"/>
    </location>
</feature>
<feature type="domain" description="T-SNARE coiled-coil homology" evidence="11">
    <location>
        <begin position="201"/>
        <end position="263"/>
    </location>
</feature>
<organism evidence="13 20">
    <name type="scientific">Wallemia mellicola</name>
    <dbReference type="NCBI Taxonomy" id="1708541"/>
    <lineage>
        <taxon>Eukaryota</taxon>
        <taxon>Fungi</taxon>
        <taxon>Dikarya</taxon>
        <taxon>Basidiomycota</taxon>
        <taxon>Wallemiomycotina</taxon>
        <taxon>Wallemiomycetes</taxon>
        <taxon>Wallemiales</taxon>
        <taxon>Wallemiaceae</taxon>
        <taxon>Wallemia</taxon>
    </lineage>
</organism>
<dbReference type="GO" id="GO:0031201">
    <property type="term" value="C:SNARE complex"/>
    <property type="evidence" value="ECO:0007669"/>
    <property type="project" value="TreeGrafter"/>
</dbReference>
<keyword evidence="6 10" id="KW-1133">Transmembrane helix</keyword>
<evidence type="ECO:0000256" key="9">
    <source>
        <dbReference type="ARBA" id="ARBA00023136"/>
    </source>
</evidence>
<dbReference type="EMBL" id="SPRW01000052">
    <property type="protein sequence ID" value="TIC62072.1"/>
    <property type="molecule type" value="Genomic_DNA"/>
</dbReference>
<dbReference type="GO" id="GO:0005484">
    <property type="term" value="F:SNAP receptor activity"/>
    <property type="evidence" value="ECO:0007669"/>
    <property type="project" value="TreeGrafter"/>
</dbReference>
<dbReference type="GO" id="GO:0006886">
    <property type="term" value="P:intracellular protein transport"/>
    <property type="evidence" value="ECO:0007669"/>
    <property type="project" value="TreeGrafter"/>
</dbReference>
<dbReference type="PANTHER" id="PTHR19957">
    <property type="entry name" value="SYNTAXIN"/>
    <property type="match status" value="1"/>
</dbReference>
<reference evidence="18 19" key="1">
    <citation type="submission" date="2019-03" db="EMBL/GenBank/DDBJ databases">
        <title>Sequencing 25 genomes of Wallemia mellicola.</title>
        <authorList>
            <person name="Gostincar C."/>
        </authorList>
    </citation>
    <scope>NUCLEOTIDE SEQUENCE [LARGE SCALE GENOMIC DNA]</scope>
    <source>
        <strain evidence="13 20">EXF-1262</strain>
        <strain evidence="16 21">EXF-1274</strain>
        <strain evidence="15 18">EXF-1277</strain>
        <strain evidence="12 22">EXF-6152</strain>
        <strain evidence="17 23">EXF-757</strain>
        <strain evidence="14 19">EXF-8738</strain>
    </source>
</reference>
<sequence length="297" mass="34298">MITRSRTGLYLSYRDSALHNFTQEEDHRLLDDEVVIDLDKLPPQWSITIYRVDITEKINSILQSTRNKILSLDKLHQKRLLPTFSDRSQEEHEIDTHTEDITNDFRSCHSLMSNIQIKGTIDQVRISKNIQRAQATKIQELSGLFRKKQRIYLEKLKGHTIKDADILAASGKTHDNIQSLQDDEQLSQMQLNSTQLQLQDDAQLNKRDLEINNIAKSIAQLAELFRDLNTLVIDQGTMLDRIDFNAQGTKTQVDSAVKELNQATKYQRSSGKLKCIFLLILLILLIIVLIIYKPHMH</sequence>
<dbReference type="Gene3D" id="1.20.58.70">
    <property type="match status" value="1"/>
</dbReference>
<evidence type="ECO:0000256" key="6">
    <source>
        <dbReference type="ARBA" id="ARBA00022989"/>
    </source>
</evidence>
<evidence type="ECO:0000313" key="12">
    <source>
        <dbReference type="EMBL" id="TIB76186.1"/>
    </source>
</evidence>
<keyword evidence="3" id="KW-0813">Transport</keyword>
<dbReference type="PROSITE" id="PS50192">
    <property type="entry name" value="T_SNARE"/>
    <property type="match status" value="1"/>
</dbReference>
<dbReference type="EMBL" id="SPRX01000052">
    <property type="protein sequence ID" value="TIC63203.1"/>
    <property type="molecule type" value="Genomic_DNA"/>
</dbReference>
<dbReference type="Proteomes" id="UP000310708">
    <property type="component" value="Unassembled WGS sequence"/>
</dbReference>
<dbReference type="Proteomes" id="UP000305647">
    <property type="component" value="Unassembled WGS sequence"/>
</dbReference>
<dbReference type="Proteomes" id="UP000309601">
    <property type="component" value="Unassembled WGS sequence"/>
</dbReference>
<evidence type="ECO:0000256" key="7">
    <source>
        <dbReference type="ARBA" id="ARBA00023034"/>
    </source>
</evidence>
<dbReference type="Proteomes" id="UP000310685">
    <property type="component" value="Unassembled WGS sequence"/>
</dbReference>
<evidence type="ECO:0000313" key="23">
    <source>
        <dbReference type="Proteomes" id="UP000310708"/>
    </source>
</evidence>
<evidence type="ECO:0000313" key="13">
    <source>
        <dbReference type="EMBL" id="TIB96887.1"/>
    </source>
</evidence>
<dbReference type="OrthoDB" id="10251371at2759"/>
<protein>
    <submittedName>
        <fullName evidence="13">t-SNARE</fullName>
    </submittedName>
</protein>
<evidence type="ECO:0000256" key="5">
    <source>
        <dbReference type="ARBA" id="ARBA00022927"/>
    </source>
</evidence>
<keyword evidence="5" id="KW-0653">Protein transport</keyword>
<dbReference type="EMBL" id="SPRC01000050">
    <property type="protein sequence ID" value="TIB76186.1"/>
    <property type="molecule type" value="Genomic_DNA"/>
</dbReference>